<evidence type="ECO:0000313" key="1">
    <source>
        <dbReference type="EMBL" id="PXZ05704.1"/>
    </source>
</evidence>
<accession>A0A2V4E5L4</accession>
<dbReference type="AlphaFoldDB" id="A0A2V4E5L4"/>
<comment type="caution">
    <text evidence="1">The sequence shown here is derived from an EMBL/GenBank/DDBJ whole genome shotgun (WGS) entry which is preliminary data.</text>
</comment>
<dbReference type="EMBL" id="QGLP01000004">
    <property type="protein sequence ID" value="PXZ05704.1"/>
    <property type="molecule type" value="Genomic_DNA"/>
</dbReference>
<protein>
    <submittedName>
        <fullName evidence="1">Uncharacterized protein</fullName>
    </submittedName>
</protein>
<evidence type="ECO:0000313" key="2">
    <source>
        <dbReference type="Proteomes" id="UP000247483"/>
    </source>
</evidence>
<sequence>MYKNKTLTLQCQITIDQFVLNKLQKFVIDKQAANDEVILSLASNSNYYSVKDIMKILNISTRKEVELLIKNLALNQSKYRHLNTNNQWLYNNEALNILKLYLIYKVA</sequence>
<gene>
    <name evidence="1" type="ORF">DKK79_03230</name>
</gene>
<dbReference type="RefSeq" id="WP_110422817.1">
    <property type="nucleotide sequence ID" value="NZ_QGLP01000004.1"/>
</dbReference>
<name>A0A2V4E5L4_9GAMM</name>
<organism evidence="1 2">
    <name type="scientific">Gilliamella apicola</name>
    <dbReference type="NCBI Taxonomy" id="1196095"/>
    <lineage>
        <taxon>Bacteria</taxon>
        <taxon>Pseudomonadati</taxon>
        <taxon>Pseudomonadota</taxon>
        <taxon>Gammaproteobacteria</taxon>
        <taxon>Orbales</taxon>
        <taxon>Orbaceae</taxon>
        <taxon>Gilliamella</taxon>
    </lineage>
</organism>
<reference evidence="1 2" key="1">
    <citation type="submission" date="2018-05" db="EMBL/GenBank/DDBJ databases">
        <title>Reference genomes for bee gut microbiota database.</title>
        <authorList>
            <person name="Ellegaard K.M."/>
        </authorList>
    </citation>
    <scope>NUCLEOTIDE SEQUENCE [LARGE SCALE GENOMIC DNA]</scope>
    <source>
        <strain evidence="1 2">ESL0177</strain>
    </source>
</reference>
<dbReference type="Proteomes" id="UP000247483">
    <property type="component" value="Unassembled WGS sequence"/>
</dbReference>
<proteinExistence type="predicted"/>